<reference evidence="8" key="1">
    <citation type="submission" date="2022-10" db="EMBL/GenBank/DDBJ databases">
        <title>The WGS of Solirubrobacter ginsenosidimutans DSM 21036.</title>
        <authorList>
            <person name="Jiang Z."/>
        </authorList>
    </citation>
    <scope>NUCLEOTIDE SEQUENCE</scope>
    <source>
        <strain evidence="8">DSM 21036</strain>
    </source>
</reference>
<comment type="similarity">
    <text evidence="2">Belongs to the ABC transporter superfamily.</text>
</comment>
<dbReference type="EMBL" id="JAPDOD010000012">
    <property type="protein sequence ID" value="MDA0161490.1"/>
    <property type="molecule type" value="Genomic_DNA"/>
</dbReference>
<dbReference type="Pfam" id="PF00005">
    <property type="entry name" value="ABC_tran"/>
    <property type="match status" value="1"/>
</dbReference>
<gene>
    <name evidence="8" type="ORF">OM076_14535</name>
</gene>
<dbReference type="PANTHER" id="PTHR42711">
    <property type="entry name" value="ABC TRANSPORTER ATP-BINDING PROTEIN"/>
    <property type="match status" value="1"/>
</dbReference>
<evidence type="ECO:0000259" key="7">
    <source>
        <dbReference type="PROSITE" id="PS50893"/>
    </source>
</evidence>
<organism evidence="8 9">
    <name type="scientific">Solirubrobacter ginsenosidimutans</name>
    <dbReference type="NCBI Taxonomy" id="490573"/>
    <lineage>
        <taxon>Bacteria</taxon>
        <taxon>Bacillati</taxon>
        <taxon>Actinomycetota</taxon>
        <taxon>Thermoleophilia</taxon>
        <taxon>Solirubrobacterales</taxon>
        <taxon>Solirubrobacteraceae</taxon>
        <taxon>Solirubrobacter</taxon>
    </lineage>
</organism>
<keyword evidence="4" id="KW-0547">Nucleotide-binding</keyword>
<dbReference type="InterPro" id="IPR003439">
    <property type="entry name" value="ABC_transporter-like_ATP-bd"/>
</dbReference>
<dbReference type="AlphaFoldDB" id="A0A9X3S003"/>
<keyword evidence="3" id="KW-0813">Transport</keyword>
<dbReference type="PROSITE" id="PS50893">
    <property type="entry name" value="ABC_TRANSPORTER_2"/>
    <property type="match status" value="1"/>
</dbReference>
<feature type="domain" description="ABC transporter" evidence="7">
    <location>
        <begin position="5"/>
        <end position="181"/>
    </location>
</feature>
<keyword evidence="9" id="KW-1185">Reference proteome</keyword>
<keyword evidence="5 8" id="KW-0067">ATP-binding</keyword>
<evidence type="ECO:0000256" key="6">
    <source>
        <dbReference type="ARBA" id="ARBA00023251"/>
    </source>
</evidence>
<sequence>MPSCVEVRSLACVHGKRTTLRDVDLVLARGHVHGVLGPRWAGKSTLLRVLAGELTASSGSVQVPASVLLVGDDGRSPIEERLDPPTRRRVALARAVAGGPDLLLVDEPVEGFDAETTAATRSLVLRYAGQGGTVIWASKRLDVFLDLAAGVTLLAEGRVRYAGSAEGLATRALGGLIVPLRHAA</sequence>
<dbReference type="GO" id="GO:0046677">
    <property type="term" value="P:response to antibiotic"/>
    <property type="evidence" value="ECO:0007669"/>
    <property type="project" value="UniProtKB-KW"/>
</dbReference>
<dbReference type="InterPro" id="IPR027417">
    <property type="entry name" value="P-loop_NTPase"/>
</dbReference>
<dbReference type="GO" id="GO:0005886">
    <property type="term" value="C:plasma membrane"/>
    <property type="evidence" value="ECO:0007669"/>
    <property type="project" value="UniProtKB-SubCell"/>
</dbReference>
<keyword evidence="6" id="KW-0046">Antibiotic resistance</keyword>
<dbReference type="InterPro" id="IPR050763">
    <property type="entry name" value="ABC_transporter_ATP-binding"/>
</dbReference>
<proteinExistence type="inferred from homology"/>
<evidence type="ECO:0000256" key="4">
    <source>
        <dbReference type="ARBA" id="ARBA00022741"/>
    </source>
</evidence>
<name>A0A9X3S003_9ACTN</name>
<comment type="subcellular location">
    <subcellularLocation>
        <location evidence="1">Cell membrane</location>
        <topology evidence="1">Peripheral membrane protein</topology>
    </subcellularLocation>
</comment>
<dbReference type="GO" id="GO:0016887">
    <property type="term" value="F:ATP hydrolysis activity"/>
    <property type="evidence" value="ECO:0007669"/>
    <property type="project" value="InterPro"/>
</dbReference>
<evidence type="ECO:0000256" key="2">
    <source>
        <dbReference type="ARBA" id="ARBA00005417"/>
    </source>
</evidence>
<evidence type="ECO:0000313" key="8">
    <source>
        <dbReference type="EMBL" id="MDA0161490.1"/>
    </source>
</evidence>
<dbReference type="Gene3D" id="3.40.50.300">
    <property type="entry name" value="P-loop containing nucleotide triphosphate hydrolases"/>
    <property type="match status" value="2"/>
</dbReference>
<dbReference type="SUPFAM" id="SSF52540">
    <property type="entry name" value="P-loop containing nucleoside triphosphate hydrolases"/>
    <property type="match status" value="1"/>
</dbReference>
<dbReference type="GO" id="GO:0005524">
    <property type="term" value="F:ATP binding"/>
    <property type="evidence" value="ECO:0007669"/>
    <property type="project" value="UniProtKB-KW"/>
</dbReference>
<evidence type="ECO:0000256" key="5">
    <source>
        <dbReference type="ARBA" id="ARBA00022840"/>
    </source>
</evidence>
<accession>A0A9X3S003</accession>
<dbReference type="Proteomes" id="UP001149140">
    <property type="component" value="Unassembled WGS sequence"/>
</dbReference>
<dbReference type="RefSeq" id="WP_270040708.1">
    <property type="nucleotide sequence ID" value="NZ_JAPDOD010000012.1"/>
</dbReference>
<evidence type="ECO:0000256" key="1">
    <source>
        <dbReference type="ARBA" id="ARBA00004202"/>
    </source>
</evidence>
<comment type="caution">
    <text evidence="8">The sequence shown here is derived from an EMBL/GenBank/DDBJ whole genome shotgun (WGS) entry which is preliminary data.</text>
</comment>
<evidence type="ECO:0000313" key="9">
    <source>
        <dbReference type="Proteomes" id="UP001149140"/>
    </source>
</evidence>
<dbReference type="PANTHER" id="PTHR42711:SF5">
    <property type="entry name" value="ABC TRANSPORTER ATP-BINDING PROTEIN NATA"/>
    <property type="match status" value="1"/>
</dbReference>
<evidence type="ECO:0000256" key="3">
    <source>
        <dbReference type="ARBA" id="ARBA00022448"/>
    </source>
</evidence>
<protein>
    <submittedName>
        <fullName evidence="8">ATP-binding cassette domain-containing protein</fullName>
    </submittedName>
</protein>